<evidence type="ECO:0000256" key="6">
    <source>
        <dbReference type="RuleBase" id="RU003945"/>
    </source>
</evidence>
<proteinExistence type="inferred from homology"/>
<keyword evidence="4" id="KW-1133">Transmembrane helix</keyword>
<feature type="region of interest" description="Disordered" evidence="7">
    <location>
        <begin position="395"/>
        <end position="438"/>
    </location>
</feature>
<evidence type="ECO:0000256" key="3">
    <source>
        <dbReference type="ARBA" id="ARBA00022692"/>
    </source>
</evidence>
<evidence type="ECO:0000259" key="8">
    <source>
        <dbReference type="Pfam" id="PF02096"/>
    </source>
</evidence>
<dbReference type="GO" id="GO:0005743">
    <property type="term" value="C:mitochondrial inner membrane"/>
    <property type="evidence" value="ECO:0007669"/>
    <property type="project" value="TreeGrafter"/>
</dbReference>
<evidence type="ECO:0000256" key="4">
    <source>
        <dbReference type="ARBA" id="ARBA00022989"/>
    </source>
</evidence>
<keyword evidence="5" id="KW-0472">Membrane</keyword>
<keyword evidence="3 6" id="KW-0812">Transmembrane</keyword>
<dbReference type="GO" id="GO:0032977">
    <property type="term" value="F:membrane insertase activity"/>
    <property type="evidence" value="ECO:0007669"/>
    <property type="project" value="InterPro"/>
</dbReference>
<evidence type="ECO:0000256" key="7">
    <source>
        <dbReference type="SAM" id="MobiDB-lite"/>
    </source>
</evidence>
<dbReference type="GO" id="GO:0032979">
    <property type="term" value="P:protein insertion into mitochondrial inner membrane from matrix"/>
    <property type="evidence" value="ECO:0007669"/>
    <property type="project" value="TreeGrafter"/>
</dbReference>
<comment type="similarity">
    <text evidence="2">Belongs to the OXA1/ALB3/YidC (TC 2.A.9.2) family.</text>
</comment>
<dbReference type="Pfam" id="PF02096">
    <property type="entry name" value="60KD_IMP"/>
    <property type="match status" value="1"/>
</dbReference>
<evidence type="ECO:0000313" key="9">
    <source>
        <dbReference type="EMBL" id="MBX05393.1"/>
    </source>
</evidence>
<sequence>MAYIRSLATRSNLFNRRCRPSFSYVPHDDDQKELNSFTDEGPSQRQGISNYVQHRSFGTGFNTSARHNAPFQDRIYSYFSFSRGAGASFLRYMSTTSPTDKIVVADALTNTADVLADTSVQVVVNQVPAANEVAIAAADSFFPIAALQHLIDAVHSVTGLNWWVAIVLTTLLIRGATIPLLIYQLKVSAKLAIIMPYLDAINQKMRHRGMNLAAMAEGRKEIKKLYKKHGVSPLSSLKGRIIEGPIFISFFLAISNMVQKVPSFKTGGALWFIDLTTPDNLYVFPLLSALSFWLTVELHTNEGMEGNRASGTMKNVSRFLAAVSFPVTMNFPKALFCYWITSSLFSLSSGLALKSPKVKKFLGVPEIPVPPPTAAPKFSLNVFAALKQAIQARQEPTLPLPVGSQKPGNQKTSSSSGINQRPRGLEKQVKGRKKNKKR</sequence>
<protein>
    <submittedName>
        <fullName evidence="9">Mitochondrial inner membrane protein OXA1 isoform X1</fullName>
    </submittedName>
</protein>
<evidence type="ECO:0000256" key="2">
    <source>
        <dbReference type="ARBA" id="ARBA00010583"/>
    </source>
</evidence>
<comment type="similarity">
    <text evidence="6">Belongs to the OXA1/ALB3/YidC family.</text>
</comment>
<dbReference type="CDD" id="cd20069">
    <property type="entry name" value="5TM_Oxa1-like"/>
    <property type="match status" value="1"/>
</dbReference>
<reference evidence="9" key="1">
    <citation type="submission" date="2018-02" db="EMBL/GenBank/DDBJ databases">
        <title>Rhizophora mucronata_Transcriptome.</title>
        <authorList>
            <person name="Meera S.P."/>
            <person name="Sreeshan A."/>
            <person name="Augustine A."/>
        </authorList>
    </citation>
    <scope>NUCLEOTIDE SEQUENCE</scope>
    <source>
        <tissue evidence="9">Leaf</tissue>
    </source>
</reference>
<comment type="subcellular location">
    <subcellularLocation>
        <location evidence="1 6">Membrane</location>
        <topology evidence="1 6">Multi-pass membrane protein</topology>
    </subcellularLocation>
</comment>
<organism evidence="9">
    <name type="scientific">Rhizophora mucronata</name>
    <name type="common">Asiatic mangrove</name>
    <dbReference type="NCBI Taxonomy" id="61149"/>
    <lineage>
        <taxon>Eukaryota</taxon>
        <taxon>Viridiplantae</taxon>
        <taxon>Streptophyta</taxon>
        <taxon>Embryophyta</taxon>
        <taxon>Tracheophyta</taxon>
        <taxon>Spermatophyta</taxon>
        <taxon>Magnoliopsida</taxon>
        <taxon>eudicotyledons</taxon>
        <taxon>Gunneridae</taxon>
        <taxon>Pentapetalae</taxon>
        <taxon>rosids</taxon>
        <taxon>fabids</taxon>
        <taxon>Malpighiales</taxon>
        <taxon>Rhizophoraceae</taxon>
        <taxon>Rhizophora</taxon>
    </lineage>
</organism>
<dbReference type="PANTHER" id="PTHR12428">
    <property type="entry name" value="OXA1"/>
    <property type="match status" value="1"/>
</dbReference>
<dbReference type="NCBIfam" id="TIGR03592">
    <property type="entry name" value="yidC_oxa1_cterm"/>
    <property type="match status" value="1"/>
</dbReference>
<name>A0A2P2KI69_RHIMU</name>
<dbReference type="InterPro" id="IPR028055">
    <property type="entry name" value="YidC/Oxa/ALB_C"/>
</dbReference>
<dbReference type="AlphaFoldDB" id="A0A2P2KI69"/>
<feature type="domain" description="Membrane insertase YidC/Oxa/ALB C-terminal" evidence="8">
    <location>
        <begin position="162"/>
        <end position="349"/>
    </location>
</feature>
<feature type="compositionally biased region" description="Polar residues" evidence="7">
    <location>
        <begin position="406"/>
        <end position="419"/>
    </location>
</feature>
<evidence type="ECO:0000256" key="1">
    <source>
        <dbReference type="ARBA" id="ARBA00004141"/>
    </source>
</evidence>
<dbReference type="EMBL" id="GGEC01024909">
    <property type="protein sequence ID" value="MBX05393.1"/>
    <property type="molecule type" value="Transcribed_RNA"/>
</dbReference>
<dbReference type="PANTHER" id="PTHR12428:SF34">
    <property type="entry name" value="MITOCHONDRIAL INNER MEMBRANE PROTEIN OXA1-LIKE"/>
    <property type="match status" value="1"/>
</dbReference>
<dbReference type="EMBL" id="GGEC01024906">
    <property type="protein sequence ID" value="MBX05390.1"/>
    <property type="molecule type" value="Transcribed_RNA"/>
</dbReference>
<dbReference type="InterPro" id="IPR001708">
    <property type="entry name" value="YidC/ALB3/OXA1/COX18"/>
</dbReference>
<evidence type="ECO:0000256" key="5">
    <source>
        <dbReference type="ARBA" id="ARBA00023136"/>
    </source>
</evidence>
<accession>A0A2P2KI69</accession>